<proteinExistence type="predicted"/>
<dbReference type="Proteomes" id="UP001501490">
    <property type="component" value="Unassembled WGS sequence"/>
</dbReference>
<name>A0ABP6ZSW1_9ACTN</name>
<comment type="caution">
    <text evidence="2">The sequence shown here is derived from an EMBL/GenBank/DDBJ whole genome shotgun (WGS) entry which is preliminary data.</text>
</comment>
<evidence type="ECO:0008006" key="4">
    <source>
        <dbReference type="Google" id="ProtNLM"/>
    </source>
</evidence>
<keyword evidence="3" id="KW-1185">Reference proteome</keyword>
<sequence length="362" mass="37858">MRIGSIVSEAWRNLVSGTSRAGWLAAGVVLVAVVLAGVDVRTIVDLQQRAAAYDASGGSVRVVAAEKQVAASSCEALGRLSGVGGAGAWRARRPVTLTAVAQHAVPAYEATPGLAQVLRVRAGAETTGGGLDAGVWLPEDLATRLGVRPGSVLASAEGPLRVSGTYRYPDDGRDSRFAYAVLVPVPVAGRFDACWARVWPANDQVDALLATAPEVVTEDPKPVSTGRLNNSFGDRLDAHAELLQRPTRFTALGAALAAALLAAVITLRRRLEHASALHAGVSRSARLAIALTETVAWSVAALLVAAAAVVGLCWRIAPAEPLVVAAFQLRWLVLIPPAAVVGTTIALTTIRERHLFGYFKDR</sequence>
<evidence type="ECO:0000313" key="2">
    <source>
        <dbReference type="EMBL" id="GAA3616807.1"/>
    </source>
</evidence>
<accession>A0ABP6ZSW1</accession>
<dbReference type="EMBL" id="BAABAB010000013">
    <property type="protein sequence ID" value="GAA3616807.1"/>
    <property type="molecule type" value="Genomic_DNA"/>
</dbReference>
<keyword evidence="1" id="KW-1133">Transmembrane helix</keyword>
<gene>
    <name evidence="2" type="ORF">GCM10022236_18690</name>
</gene>
<evidence type="ECO:0000313" key="3">
    <source>
        <dbReference type="Proteomes" id="UP001501490"/>
    </source>
</evidence>
<keyword evidence="1" id="KW-0812">Transmembrane</keyword>
<organism evidence="2 3">
    <name type="scientific">Microlunatus ginsengisoli</name>
    <dbReference type="NCBI Taxonomy" id="363863"/>
    <lineage>
        <taxon>Bacteria</taxon>
        <taxon>Bacillati</taxon>
        <taxon>Actinomycetota</taxon>
        <taxon>Actinomycetes</taxon>
        <taxon>Propionibacteriales</taxon>
        <taxon>Propionibacteriaceae</taxon>
        <taxon>Microlunatus</taxon>
    </lineage>
</organism>
<dbReference type="RefSeq" id="WP_344803719.1">
    <property type="nucleotide sequence ID" value="NZ_BAABAB010000013.1"/>
</dbReference>
<feature type="transmembrane region" description="Helical" evidence="1">
    <location>
        <begin position="21"/>
        <end position="38"/>
    </location>
</feature>
<reference evidence="3" key="1">
    <citation type="journal article" date="2019" name="Int. J. Syst. Evol. Microbiol.">
        <title>The Global Catalogue of Microorganisms (GCM) 10K type strain sequencing project: providing services to taxonomists for standard genome sequencing and annotation.</title>
        <authorList>
            <consortium name="The Broad Institute Genomics Platform"/>
            <consortium name="The Broad Institute Genome Sequencing Center for Infectious Disease"/>
            <person name="Wu L."/>
            <person name="Ma J."/>
        </authorList>
    </citation>
    <scope>NUCLEOTIDE SEQUENCE [LARGE SCALE GENOMIC DNA]</scope>
    <source>
        <strain evidence="3">JCM 16929</strain>
    </source>
</reference>
<evidence type="ECO:0000256" key="1">
    <source>
        <dbReference type="SAM" id="Phobius"/>
    </source>
</evidence>
<feature type="transmembrane region" description="Helical" evidence="1">
    <location>
        <begin position="329"/>
        <end position="350"/>
    </location>
</feature>
<feature type="transmembrane region" description="Helical" evidence="1">
    <location>
        <begin position="249"/>
        <end position="267"/>
    </location>
</feature>
<protein>
    <recommendedName>
        <fullName evidence="4">FtsX-like permease family protein</fullName>
    </recommendedName>
</protein>
<feature type="transmembrane region" description="Helical" evidence="1">
    <location>
        <begin position="287"/>
        <end position="317"/>
    </location>
</feature>
<keyword evidence="1" id="KW-0472">Membrane</keyword>